<evidence type="ECO:0000256" key="11">
    <source>
        <dbReference type="ARBA" id="ARBA00048258"/>
    </source>
</evidence>
<evidence type="ECO:0000256" key="7">
    <source>
        <dbReference type="ARBA" id="ARBA00022598"/>
    </source>
</evidence>
<dbReference type="FunFam" id="3.40.50.620:FF:000114">
    <property type="entry name" value="Pantothenate synthetase"/>
    <property type="match status" value="1"/>
</dbReference>
<dbReference type="GO" id="GO:0005524">
    <property type="term" value="F:ATP binding"/>
    <property type="evidence" value="ECO:0007669"/>
    <property type="project" value="UniProtKB-KW"/>
</dbReference>
<keyword evidence="9 13" id="KW-0547">Nucleotide-binding</keyword>
<dbReference type="AlphaFoldDB" id="A0A1D8CY79"/>
<keyword evidence="15" id="KW-1185">Reference proteome</keyword>
<dbReference type="Proteomes" id="UP000095185">
    <property type="component" value="Chromosome"/>
</dbReference>
<feature type="binding site" evidence="13">
    <location>
        <position position="153"/>
    </location>
    <ligand>
        <name>(R)-pantoate</name>
        <dbReference type="ChEBI" id="CHEBI:15980"/>
    </ligand>
</feature>
<evidence type="ECO:0000313" key="14">
    <source>
        <dbReference type="EMBL" id="AOS83101.1"/>
    </source>
</evidence>
<dbReference type="GO" id="GO:0015940">
    <property type="term" value="P:pantothenate biosynthetic process"/>
    <property type="evidence" value="ECO:0007669"/>
    <property type="project" value="UniProtKB-UniRule"/>
</dbReference>
<dbReference type="PANTHER" id="PTHR21299">
    <property type="entry name" value="CYTIDYLATE KINASE/PANTOATE-BETA-ALANINE LIGASE"/>
    <property type="match status" value="1"/>
</dbReference>
<feature type="binding site" evidence="13">
    <location>
        <begin position="147"/>
        <end position="150"/>
    </location>
    <ligand>
        <name>ATP</name>
        <dbReference type="ChEBI" id="CHEBI:30616"/>
    </ligand>
</feature>
<reference evidence="14" key="1">
    <citation type="submission" date="2016-09" db="EMBL/GenBank/DDBJ databases">
        <title>Genome sequence of Chlorobaculum limnaeum.</title>
        <authorList>
            <person name="Liu Z."/>
            <person name="Tank M."/>
            <person name="Bryant D.A."/>
        </authorList>
    </citation>
    <scope>NUCLEOTIDE SEQUENCE [LARGE SCALE GENOMIC DNA]</scope>
    <source>
        <strain evidence="14">DSM 1677</strain>
    </source>
</reference>
<feature type="binding site" evidence="13">
    <location>
        <begin position="184"/>
        <end position="187"/>
    </location>
    <ligand>
        <name>ATP</name>
        <dbReference type="ChEBI" id="CHEBI:30616"/>
    </ligand>
</feature>
<sequence length="284" mass="31172">MQIINDPAEMQKIAEKLRLQHQYIGVVMTMGALHEGHLNLVKLAKAHAGTVIMTIFVNPTQFGPDEDFHRYPRPFEQDAALARAAGVDYLFAPSAEAIYPEGYATMIDPGPIATRFEGASRPGHFSGVATVVVKLLGITRPHLAVFGEKDAQQLTVIRRVVADLNIAVTILGAPVTRESDGLATSSRNIYLSSDERQQATVLYRAIQLAGREITAGRRELDTIAAEAEALVRTEPDAEPDYLSFVDEATFEPITQATPGKACRLVMAVRIGKTRLIDNWRFECT</sequence>
<dbReference type="NCBIfam" id="TIGR00018">
    <property type="entry name" value="panC"/>
    <property type="match status" value="1"/>
</dbReference>
<comment type="catalytic activity">
    <reaction evidence="11 13">
        <text>(R)-pantoate + beta-alanine + ATP = (R)-pantothenate + AMP + diphosphate + H(+)</text>
        <dbReference type="Rhea" id="RHEA:10912"/>
        <dbReference type="ChEBI" id="CHEBI:15378"/>
        <dbReference type="ChEBI" id="CHEBI:15980"/>
        <dbReference type="ChEBI" id="CHEBI:29032"/>
        <dbReference type="ChEBI" id="CHEBI:30616"/>
        <dbReference type="ChEBI" id="CHEBI:33019"/>
        <dbReference type="ChEBI" id="CHEBI:57966"/>
        <dbReference type="ChEBI" id="CHEBI:456215"/>
        <dbReference type="EC" id="6.3.2.1"/>
    </reaction>
</comment>
<comment type="pathway">
    <text evidence="2 13">Cofactor biosynthesis; (R)-pantothenate biosynthesis; (R)-pantothenate from (R)-pantoate and beta-alanine: step 1/1.</text>
</comment>
<organism evidence="14 15">
    <name type="scientific">Chlorobaculum limnaeum</name>
    <dbReference type="NCBI Taxonomy" id="274537"/>
    <lineage>
        <taxon>Bacteria</taxon>
        <taxon>Pseudomonadati</taxon>
        <taxon>Chlorobiota</taxon>
        <taxon>Chlorobiia</taxon>
        <taxon>Chlorobiales</taxon>
        <taxon>Chlorobiaceae</taxon>
        <taxon>Chlorobaculum</taxon>
    </lineage>
</organism>
<dbReference type="RefSeq" id="WP_069808827.1">
    <property type="nucleotide sequence ID" value="NZ_CP017305.1"/>
</dbReference>
<dbReference type="InterPro" id="IPR014729">
    <property type="entry name" value="Rossmann-like_a/b/a_fold"/>
</dbReference>
<evidence type="ECO:0000256" key="2">
    <source>
        <dbReference type="ARBA" id="ARBA00004990"/>
    </source>
</evidence>
<evidence type="ECO:0000256" key="12">
    <source>
        <dbReference type="ARBA" id="ARBA00055042"/>
    </source>
</evidence>
<comment type="caution">
    <text evidence="13">Lacks conserved residue(s) required for the propagation of feature annotation.</text>
</comment>
<dbReference type="InterPro" id="IPR042176">
    <property type="entry name" value="Pantoate_ligase_C"/>
</dbReference>
<dbReference type="STRING" id="274537.BIU88_02435"/>
<evidence type="ECO:0000256" key="6">
    <source>
        <dbReference type="ARBA" id="ARBA00022490"/>
    </source>
</evidence>
<comment type="subunit">
    <text evidence="13">Homodimer.</text>
</comment>
<gene>
    <name evidence="13" type="primary">panC</name>
    <name evidence="14" type="ORF">BIU88_02435</name>
</gene>
<dbReference type="SUPFAM" id="SSF52374">
    <property type="entry name" value="Nucleotidylyl transferase"/>
    <property type="match status" value="1"/>
</dbReference>
<dbReference type="UniPathway" id="UPA00028">
    <property type="reaction ID" value="UER00005"/>
</dbReference>
<keyword evidence="6 13" id="KW-0963">Cytoplasm</keyword>
<evidence type="ECO:0000256" key="3">
    <source>
        <dbReference type="ARBA" id="ARBA00009256"/>
    </source>
</evidence>
<dbReference type="GO" id="GO:0004592">
    <property type="term" value="F:pantoate-beta-alanine ligase activity"/>
    <property type="evidence" value="ECO:0007669"/>
    <property type="project" value="UniProtKB-UniRule"/>
</dbReference>
<comment type="function">
    <text evidence="12 13">Catalyzes the condensation of pantoate with beta-alanine in an ATP-dependent reaction via a pantoyl-adenylate intermediate.</text>
</comment>
<evidence type="ECO:0000256" key="5">
    <source>
        <dbReference type="ARBA" id="ARBA00014155"/>
    </source>
</evidence>
<proteinExistence type="inferred from homology"/>
<feature type="binding site" evidence="13">
    <location>
        <begin position="30"/>
        <end position="37"/>
    </location>
    <ligand>
        <name>ATP</name>
        <dbReference type="ChEBI" id="CHEBI:30616"/>
    </ligand>
</feature>
<evidence type="ECO:0000256" key="9">
    <source>
        <dbReference type="ARBA" id="ARBA00022741"/>
    </source>
</evidence>
<feature type="active site" description="Proton donor" evidence="13">
    <location>
        <position position="37"/>
    </location>
</feature>
<feature type="binding site" evidence="13">
    <location>
        <position position="61"/>
    </location>
    <ligand>
        <name>beta-alanine</name>
        <dbReference type="ChEBI" id="CHEBI:57966"/>
    </ligand>
</feature>
<evidence type="ECO:0000256" key="10">
    <source>
        <dbReference type="ARBA" id="ARBA00022840"/>
    </source>
</evidence>
<keyword evidence="8 13" id="KW-0566">Pantothenate biosynthesis</keyword>
<dbReference type="PANTHER" id="PTHR21299:SF1">
    <property type="entry name" value="PANTOATE--BETA-ALANINE LIGASE"/>
    <property type="match status" value="1"/>
</dbReference>
<dbReference type="Gene3D" id="3.40.50.620">
    <property type="entry name" value="HUPs"/>
    <property type="match status" value="1"/>
</dbReference>
<dbReference type="InterPro" id="IPR003721">
    <property type="entry name" value="Pantoate_ligase"/>
</dbReference>
<dbReference type="GO" id="GO:0005829">
    <property type="term" value="C:cytosol"/>
    <property type="evidence" value="ECO:0007669"/>
    <property type="project" value="TreeGrafter"/>
</dbReference>
<keyword evidence="10 13" id="KW-0067">ATP-binding</keyword>
<dbReference type="Pfam" id="PF02569">
    <property type="entry name" value="Pantoate_ligase"/>
    <property type="match status" value="1"/>
</dbReference>
<comment type="similarity">
    <text evidence="3 13">Belongs to the pantothenate synthetase family.</text>
</comment>
<dbReference type="NCBIfam" id="TIGR00125">
    <property type="entry name" value="cyt_tran_rel"/>
    <property type="match status" value="1"/>
</dbReference>
<evidence type="ECO:0000256" key="4">
    <source>
        <dbReference type="ARBA" id="ARBA00012219"/>
    </source>
</evidence>
<feature type="binding site" evidence="13">
    <location>
        <position position="61"/>
    </location>
    <ligand>
        <name>(R)-pantoate</name>
        <dbReference type="ChEBI" id="CHEBI:15980"/>
    </ligand>
</feature>
<comment type="miscellaneous">
    <text evidence="13">The reaction proceeds by a bi uni uni bi ping pong mechanism.</text>
</comment>
<dbReference type="EMBL" id="CP017305">
    <property type="protein sequence ID" value="AOS83101.1"/>
    <property type="molecule type" value="Genomic_DNA"/>
</dbReference>
<evidence type="ECO:0000256" key="1">
    <source>
        <dbReference type="ARBA" id="ARBA00004496"/>
    </source>
</evidence>
<dbReference type="HAMAP" id="MF_00158">
    <property type="entry name" value="PanC"/>
    <property type="match status" value="1"/>
</dbReference>
<name>A0A1D8CY79_CHLLM</name>
<evidence type="ECO:0000313" key="15">
    <source>
        <dbReference type="Proteomes" id="UP000095185"/>
    </source>
</evidence>
<protein>
    <recommendedName>
        <fullName evidence="5 13">Pantothenate synthetase</fullName>
        <shortName evidence="13">PS</shortName>
        <ecNumber evidence="4 13">6.3.2.1</ecNumber>
    </recommendedName>
    <alternativeName>
        <fullName evidence="13">Pantoate--beta-alanine ligase</fullName>
    </alternativeName>
    <alternativeName>
        <fullName evidence="13">Pantoate-activating enzyme</fullName>
    </alternativeName>
</protein>
<dbReference type="KEGG" id="clz:BIU88_02435"/>
<accession>A0A1D8CY79</accession>
<dbReference type="Gene3D" id="3.30.1300.10">
    <property type="entry name" value="Pantoate-beta-alanine ligase, C-terminal domain"/>
    <property type="match status" value="1"/>
</dbReference>
<keyword evidence="7 13" id="KW-0436">Ligase</keyword>
<dbReference type="EC" id="6.3.2.1" evidence="4 13"/>
<evidence type="ECO:0000256" key="13">
    <source>
        <dbReference type="HAMAP-Rule" id="MF_00158"/>
    </source>
</evidence>
<dbReference type="InterPro" id="IPR004821">
    <property type="entry name" value="Cyt_trans-like"/>
</dbReference>
<comment type="subcellular location">
    <subcellularLocation>
        <location evidence="1 13">Cytoplasm</location>
    </subcellularLocation>
</comment>
<evidence type="ECO:0000256" key="8">
    <source>
        <dbReference type="ARBA" id="ARBA00022655"/>
    </source>
</evidence>
<dbReference type="OrthoDB" id="9773087at2"/>
<dbReference type="CDD" id="cd00560">
    <property type="entry name" value="PanC"/>
    <property type="match status" value="1"/>
</dbReference>